<dbReference type="GO" id="GO:0005634">
    <property type="term" value="C:nucleus"/>
    <property type="evidence" value="ECO:0007669"/>
    <property type="project" value="UniProtKB-SubCell"/>
</dbReference>
<gene>
    <name evidence="7" type="ORF">GUJ93_ZPchr0006g41665</name>
</gene>
<feature type="region of interest" description="Disordered" evidence="5">
    <location>
        <begin position="348"/>
        <end position="376"/>
    </location>
</feature>
<sequence length="527" mass="56400">MVRCLAENASLCQNCDWNGHGAGSSAADHKRQTINCYSGCPSSSELSKIWSFIMDIPNVAPEPNCEQGISMMSISDRGVSNKDNAAGDNSLLDIASAPVMSDPDTDGKLKSLIGSSSEAGVNLLPLATDQTAGSVESTTTKLPYTPDKDIATLDDAGIDSYFESKEMSAGNSDEQPKPMRPATSNAVSADSGMSIPGAKEQCWRLPRLWGITSASMGGDPPWHPPGPEGSFAGAIRDNAITRYKEKKKRRKFDKKIRYASRKARADVNSRRRRFAQNHATHSIPVGPTFHRPKARGHILLAVSIAQRCSRWASDSFPSRAEPTTRSHRDPSISTTLRFWDAPLPLPLPHQSLLSPTPPKSPPQRRRQTCGGAVKPLPNKLIAIREEGRVSKKPAVLAKPWPSSNTKETLESKQGAAASRVKARCTSPRSRRQWQSIAKVNDSRGVNKVVDELKPKVVLSQTGGAAVARKPTGSSKMRVVPSCYSLTPGASLLGGGNTREAAQAVSPRSGSATAEGGNTLKGEDGVGP</sequence>
<organism evidence="7 8">
    <name type="scientific">Zizania palustris</name>
    <name type="common">Northern wild rice</name>
    <dbReference type="NCBI Taxonomy" id="103762"/>
    <lineage>
        <taxon>Eukaryota</taxon>
        <taxon>Viridiplantae</taxon>
        <taxon>Streptophyta</taxon>
        <taxon>Embryophyta</taxon>
        <taxon>Tracheophyta</taxon>
        <taxon>Spermatophyta</taxon>
        <taxon>Magnoliopsida</taxon>
        <taxon>Liliopsida</taxon>
        <taxon>Poales</taxon>
        <taxon>Poaceae</taxon>
        <taxon>BOP clade</taxon>
        <taxon>Oryzoideae</taxon>
        <taxon>Oryzeae</taxon>
        <taxon>Zizaniinae</taxon>
        <taxon>Zizania</taxon>
    </lineage>
</organism>
<dbReference type="AlphaFoldDB" id="A0A8J5W3J5"/>
<dbReference type="PANTHER" id="PTHR31717:SF138">
    <property type="entry name" value="CONSTANS-LIKE PROTEIN DAYS TO HEADING ON CHROMOSOME 2"/>
    <property type="match status" value="1"/>
</dbReference>
<dbReference type="OrthoDB" id="1932658at2759"/>
<dbReference type="Proteomes" id="UP000729402">
    <property type="component" value="Unassembled WGS sequence"/>
</dbReference>
<dbReference type="InterPro" id="IPR010402">
    <property type="entry name" value="CCT_domain"/>
</dbReference>
<reference evidence="7" key="1">
    <citation type="journal article" date="2021" name="bioRxiv">
        <title>Whole Genome Assembly and Annotation of Northern Wild Rice, Zizania palustris L., Supports a Whole Genome Duplication in the Zizania Genus.</title>
        <authorList>
            <person name="Haas M."/>
            <person name="Kono T."/>
            <person name="Macchietto M."/>
            <person name="Millas R."/>
            <person name="McGilp L."/>
            <person name="Shao M."/>
            <person name="Duquette J."/>
            <person name="Hirsch C.N."/>
            <person name="Kimball J."/>
        </authorList>
    </citation>
    <scope>NUCLEOTIDE SEQUENCE</scope>
    <source>
        <tissue evidence="7">Fresh leaf tissue</tissue>
    </source>
</reference>
<evidence type="ECO:0000256" key="1">
    <source>
        <dbReference type="ARBA" id="ARBA00004123"/>
    </source>
</evidence>
<evidence type="ECO:0000256" key="2">
    <source>
        <dbReference type="ARBA" id="ARBA00022737"/>
    </source>
</evidence>
<proteinExistence type="predicted"/>
<feature type="region of interest" description="Disordered" evidence="5">
    <location>
        <begin position="489"/>
        <end position="527"/>
    </location>
</feature>
<accession>A0A8J5W3J5</accession>
<evidence type="ECO:0000313" key="8">
    <source>
        <dbReference type="Proteomes" id="UP000729402"/>
    </source>
</evidence>
<protein>
    <recommendedName>
        <fullName evidence="6">CCT domain-containing protein</fullName>
    </recommendedName>
</protein>
<evidence type="ECO:0000256" key="5">
    <source>
        <dbReference type="SAM" id="MobiDB-lite"/>
    </source>
</evidence>
<evidence type="ECO:0000313" key="7">
    <source>
        <dbReference type="EMBL" id="KAG8076098.1"/>
    </source>
</evidence>
<keyword evidence="8" id="KW-1185">Reference proteome</keyword>
<dbReference type="Pfam" id="PF06203">
    <property type="entry name" value="CCT"/>
    <property type="match status" value="1"/>
</dbReference>
<reference evidence="7" key="2">
    <citation type="submission" date="2021-02" db="EMBL/GenBank/DDBJ databases">
        <authorList>
            <person name="Kimball J.A."/>
            <person name="Haas M.W."/>
            <person name="Macchietto M."/>
            <person name="Kono T."/>
            <person name="Duquette J."/>
            <person name="Shao M."/>
        </authorList>
    </citation>
    <scope>NUCLEOTIDE SEQUENCE</scope>
    <source>
        <tissue evidence="7">Fresh leaf tissue</tissue>
    </source>
</reference>
<evidence type="ECO:0000256" key="3">
    <source>
        <dbReference type="ARBA" id="ARBA00023242"/>
    </source>
</evidence>
<feature type="region of interest" description="Disordered" evidence="5">
    <location>
        <begin position="314"/>
        <end position="333"/>
    </location>
</feature>
<dbReference type="EMBL" id="JAAALK010000283">
    <property type="protein sequence ID" value="KAG8076098.1"/>
    <property type="molecule type" value="Genomic_DNA"/>
</dbReference>
<keyword evidence="2" id="KW-0677">Repeat</keyword>
<feature type="region of interest" description="Disordered" evidence="5">
    <location>
        <begin position="166"/>
        <end position="194"/>
    </location>
</feature>
<dbReference type="PROSITE" id="PS51017">
    <property type="entry name" value="CCT"/>
    <property type="match status" value="1"/>
</dbReference>
<feature type="region of interest" description="Disordered" evidence="5">
    <location>
        <begin position="397"/>
        <end position="429"/>
    </location>
</feature>
<evidence type="ECO:0000256" key="4">
    <source>
        <dbReference type="PROSITE-ProRule" id="PRU00357"/>
    </source>
</evidence>
<comment type="subcellular location">
    <subcellularLocation>
        <location evidence="1 4">Nucleus</location>
    </subcellularLocation>
</comment>
<dbReference type="PANTHER" id="PTHR31717">
    <property type="entry name" value="ZINC FINGER PROTEIN CONSTANS-LIKE 10"/>
    <property type="match status" value="1"/>
</dbReference>
<name>A0A8J5W3J5_ZIZPA</name>
<evidence type="ECO:0000259" key="6">
    <source>
        <dbReference type="PROSITE" id="PS51017"/>
    </source>
</evidence>
<comment type="caution">
    <text evidence="7">The sequence shown here is derived from an EMBL/GenBank/DDBJ whole genome shotgun (WGS) entry which is preliminary data.</text>
</comment>
<keyword evidence="3 4" id="KW-0539">Nucleus</keyword>
<feature type="domain" description="CCT" evidence="6">
    <location>
        <begin position="236"/>
        <end position="278"/>
    </location>
</feature>